<comment type="cofactor">
    <cofactor evidence="1">
        <name>Mg(2+)</name>
        <dbReference type="ChEBI" id="CHEBI:18420"/>
    </cofactor>
</comment>
<dbReference type="GO" id="GO:0006753">
    <property type="term" value="P:nucleoside phosphate metabolic process"/>
    <property type="evidence" value="ECO:0007669"/>
    <property type="project" value="TreeGrafter"/>
</dbReference>
<evidence type="ECO:0000256" key="2">
    <source>
        <dbReference type="ARBA" id="ARBA00022801"/>
    </source>
</evidence>
<dbReference type="Pfam" id="PF00293">
    <property type="entry name" value="NUDIX"/>
    <property type="match status" value="1"/>
</dbReference>
<dbReference type="PROSITE" id="PS51462">
    <property type="entry name" value="NUDIX"/>
    <property type="match status" value="1"/>
</dbReference>
<dbReference type="Gene3D" id="3.90.79.10">
    <property type="entry name" value="Nucleoside Triphosphate Pyrophosphohydrolase"/>
    <property type="match status" value="1"/>
</dbReference>
<name>A0A7G9T653_9LACO</name>
<dbReference type="GO" id="GO:0005829">
    <property type="term" value="C:cytosol"/>
    <property type="evidence" value="ECO:0007669"/>
    <property type="project" value="TreeGrafter"/>
</dbReference>
<dbReference type="InterPro" id="IPR000086">
    <property type="entry name" value="NUDIX_hydrolase_dom"/>
</dbReference>
<dbReference type="InterPro" id="IPR015797">
    <property type="entry name" value="NUDIX_hydrolase-like_dom_sf"/>
</dbReference>
<keyword evidence="5" id="KW-1185">Reference proteome</keyword>
<dbReference type="Proteomes" id="UP000515800">
    <property type="component" value="Chromosome"/>
</dbReference>
<reference evidence="4 5" key="1">
    <citation type="submission" date="2020-08" db="EMBL/GenBank/DDBJ databases">
        <title>Genome sequence of Weissella diestrammenae KACC 16890T.</title>
        <authorList>
            <person name="Hyun D.-W."/>
            <person name="Bae J.-W."/>
        </authorList>
    </citation>
    <scope>NUCLEOTIDE SEQUENCE [LARGE SCALE GENOMIC DNA]</scope>
    <source>
        <strain evidence="4 5">KACC 16890</strain>
    </source>
</reference>
<dbReference type="EMBL" id="CP060724">
    <property type="protein sequence ID" value="QNN75578.1"/>
    <property type="molecule type" value="Genomic_DNA"/>
</dbReference>
<dbReference type="SUPFAM" id="SSF55811">
    <property type="entry name" value="Nudix"/>
    <property type="match status" value="1"/>
</dbReference>
<evidence type="ECO:0000259" key="3">
    <source>
        <dbReference type="PROSITE" id="PS51462"/>
    </source>
</evidence>
<dbReference type="GO" id="GO:0019693">
    <property type="term" value="P:ribose phosphate metabolic process"/>
    <property type="evidence" value="ECO:0007669"/>
    <property type="project" value="TreeGrafter"/>
</dbReference>
<protein>
    <submittedName>
        <fullName evidence="4">NUDIX hydrolase</fullName>
    </submittedName>
</protein>
<evidence type="ECO:0000313" key="5">
    <source>
        <dbReference type="Proteomes" id="UP000515800"/>
    </source>
</evidence>
<accession>A0A7G9T653</accession>
<dbReference type="PANTHER" id="PTHR11839:SF18">
    <property type="entry name" value="NUDIX HYDROLASE DOMAIN-CONTAINING PROTEIN"/>
    <property type="match status" value="1"/>
</dbReference>
<gene>
    <name evidence="4" type="ORF">H9L19_01385</name>
</gene>
<dbReference type="CDD" id="cd03424">
    <property type="entry name" value="NUDIX_ADPRase_Nudt5_UGPPase_Nudt14"/>
    <property type="match status" value="1"/>
</dbReference>
<feature type="domain" description="Nudix hydrolase" evidence="3">
    <location>
        <begin position="47"/>
        <end position="178"/>
    </location>
</feature>
<dbReference type="AlphaFoldDB" id="A0A7G9T653"/>
<keyword evidence="2 4" id="KW-0378">Hydrolase</keyword>
<sequence length="186" mass="21302">MIDEPEKSQFEEKVIDEQLVYDGHIIQVVNETVTLPNRQVSHRDVVHHAGAVAILVLNAKNEMLVERQWRAPVRKVTTEIPAGKIDARDSTPLDAVVRELNEETRLEAAEINKITGFYTSIGFADEYMHLYVAKKLSPVASALPQDIDEHIEMIWLDFNMATRMFLSGEFEDGKTIMAYLYWQTLQ</sequence>
<evidence type="ECO:0000256" key="1">
    <source>
        <dbReference type="ARBA" id="ARBA00001946"/>
    </source>
</evidence>
<dbReference type="PANTHER" id="PTHR11839">
    <property type="entry name" value="UDP/ADP-SUGAR PYROPHOSPHATASE"/>
    <property type="match status" value="1"/>
</dbReference>
<evidence type="ECO:0000313" key="4">
    <source>
        <dbReference type="EMBL" id="QNN75578.1"/>
    </source>
</evidence>
<dbReference type="GO" id="GO:0016787">
    <property type="term" value="F:hydrolase activity"/>
    <property type="evidence" value="ECO:0007669"/>
    <property type="project" value="UniProtKB-KW"/>
</dbReference>
<dbReference type="RefSeq" id="WP_187529410.1">
    <property type="nucleotide sequence ID" value="NZ_CP060724.1"/>
</dbReference>
<proteinExistence type="predicted"/>
<organism evidence="4 5">
    <name type="scientific">Weissella diestrammenae</name>
    <dbReference type="NCBI Taxonomy" id="1162633"/>
    <lineage>
        <taxon>Bacteria</taxon>
        <taxon>Bacillati</taxon>
        <taxon>Bacillota</taxon>
        <taxon>Bacilli</taxon>
        <taxon>Lactobacillales</taxon>
        <taxon>Lactobacillaceae</taxon>
        <taxon>Weissella</taxon>
    </lineage>
</organism>
<dbReference type="KEGG" id="wdi:H9L19_01385"/>